<name>A0A2U2J8W5_9FLAO</name>
<keyword evidence="3" id="KW-1185">Reference proteome</keyword>
<comment type="caution">
    <text evidence="2">The sequence shown here is derived from an EMBL/GenBank/DDBJ whole genome shotgun (WGS) entry which is preliminary data.</text>
</comment>
<keyword evidence="1" id="KW-0472">Membrane</keyword>
<evidence type="ECO:0000256" key="1">
    <source>
        <dbReference type="SAM" id="Phobius"/>
    </source>
</evidence>
<evidence type="ECO:0000313" key="3">
    <source>
        <dbReference type="Proteomes" id="UP000245670"/>
    </source>
</evidence>
<proteinExistence type="predicted"/>
<feature type="transmembrane region" description="Helical" evidence="1">
    <location>
        <begin position="87"/>
        <end position="108"/>
    </location>
</feature>
<organism evidence="2 3">
    <name type="scientific">Polaribacter aquimarinus</name>
    <dbReference type="NCBI Taxonomy" id="2100726"/>
    <lineage>
        <taxon>Bacteria</taxon>
        <taxon>Pseudomonadati</taxon>
        <taxon>Bacteroidota</taxon>
        <taxon>Flavobacteriia</taxon>
        <taxon>Flavobacteriales</taxon>
        <taxon>Flavobacteriaceae</taxon>
    </lineage>
</organism>
<gene>
    <name evidence="2" type="ORF">DIS07_09925</name>
</gene>
<keyword evidence="1" id="KW-0812">Transmembrane</keyword>
<keyword evidence="1" id="KW-1133">Transmembrane helix</keyword>
<protein>
    <submittedName>
        <fullName evidence="2">Uncharacterized protein</fullName>
    </submittedName>
</protein>
<accession>A0A2U2J8W5</accession>
<evidence type="ECO:0000313" key="2">
    <source>
        <dbReference type="EMBL" id="PWG04783.1"/>
    </source>
</evidence>
<feature type="transmembrane region" description="Helical" evidence="1">
    <location>
        <begin position="12"/>
        <end position="37"/>
    </location>
</feature>
<dbReference type="AlphaFoldDB" id="A0A2U2J8W5"/>
<reference evidence="2 3" key="1">
    <citation type="submission" date="2018-05" db="EMBL/GenBank/DDBJ databases">
        <title>Polaribacter aquimarinus sp. nov., isolated from sediment in a sediment of sea.</title>
        <authorList>
            <person name="Lu D."/>
        </authorList>
    </citation>
    <scope>NUCLEOTIDE SEQUENCE [LARGE SCALE GENOMIC DNA]</scope>
    <source>
        <strain evidence="2 3">ZY113</strain>
    </source>
</reference>
<feature type="transmembrane region" description="Helical" evidence="1">
    <location>
        <begin position="49"/>
        <end position="72"/>
    </location>
</feature>
<dbReference type="Proteomes" id="UP000245670">
    <property type="component" value="Unassembled WGS sequence"/>
</dbReference>
<sequence>MKTFFNINVDYIYFDLNVSLVCNITAVFFLLIGFNYYSLIWVQKTPKKTLTIIHIVLQLLTLIPFITLVFSIDSKDSSSLQFLNNNFILIISFLIFIVSIFVHLINFFSSLFSKSE</sequence>
<dbReference type="EMBL" id="QFFG01000004">
    <property type="protein sequence ID" value="PWG04783.1"/>
    <property type="molecule type" value="Genomic_DNA"/>
</dbReference>